<reference evidence="5 6" key="1">
    <citation type="journal article" date="2009" name="Science">
        <title>Genome sequence, comparative analysis, and population genetics of the domestic horse.</title>
        <authorList>
            <consortium name="Broad Institute Genome Sequencing Platform"/>
            <consortium name="Broad Institute Whole Genome Assembly Team"/>
            <person name="Wade C.M."/>
            <person name="Giulotto E."/>
            <person name="Sigurdsson S."/>
            <person name="Zoli M."/>
            <person name="Gnerre S."/>
            <person name="Imsland F."/>
            <person name="Lear T.L."/>
            <person name="Adelson D.L."/>
            <person name="Bailey E."/>
            <person name="Bellone R.R."/>
            <person name="Bloecker H."/>
            <person name="Distl O."/>
            <person name="Edgar R.C."/>
            <person name="Garber M."/>
            <person name="Leeb T."/>
            <person name="Mauceli E."/>
            <person name="MacLeod J.N."/>
            <person name="Penedo M.C.T."/>
            <person name="Raison J.M."/>
            <person name="Sharpe T."/>
            <person name="Vogel J."/>
            <person name="Andersson L."/>
            <person name="Antczak D.F."/>
            <person name="Biagi T."/>
            <person name="Binns M.M."/>
            <person name="Chowdhary B.P."/>
            <person name="Coleman S.J."/>
            <person name="Della Valle G."/>
            <person name="Fryc S."/>
            <person name="Guerin G."/>
            <person name="Hasegawa T."/>
            <person name="Hill E.W."/>
            <person name="Jurka J."/>
            <person name="Kiialainen A."/>
            <person name="Lindgren G."/>
            <person name="Liu J."/>
            <person name="Magnani E."/>
            <person name="Mickelson J.R."/>
            <person name="Murray J."/>
            <person name="Nergadze S.G."/>
            <person name="Onofrio R."/>
            <person name="Pedroni S."/>
            <person name="Piras M.F."/>
            <person name="Raudsepp T."/>
            <person name="Rocchi M."/>
            <person name="Roeed K.H."/>
            <person name="Ryder O.A."/>
            <person name="Searle S."/>
            <person name="Skow L."/>
            <person name="Swinburne J.E."/>
            <person name="Syvaenen A.C."/>
            <person name="Tozaki T."/>
            <person name="Valberg S.J."/>
            <person name="Vaudin M."/>
            <person name="White J.R."/>
            <person name="Zody M.C."/>
            <person name="Lander E.S."/>
            <person name="Lindblad-Toh K."/>
        </authorList>
    </citation>
    <scope>NUCLEOTIDE SEQUENCE [LARGE SCALE GENOMIC DNA]</scope>
    <source>
        <strain evidence="5 6">Thoroughbred</strain>
    </source>
</reference>
<dbReference type="SUPFAM" id="SSF48726">
    <property type="entry name" value="Immunoglobulin"/>
    <property type="match status" value="1"/>
</dbReference>
<dbReference type="Pfam" id="PF07686">
    <property type="entry name" value="V-set"/>
    <property type="match status" value="1"/>
</dbReference>
<reference evidence="5" key="3">
    <citation type="submission" date="2025-09" db="UniProtKB">
        <authorList>
            <consortium name="Ensembl"/>
        </authorList>
    </citation>
    <scope>IDENTIFICATION</scope>
    <source>
        <strain evidence="5">Thoroughbred</strain>
    </source>
</reference>
<reference evidence="5" key="2">
    <citation type="submission" date="2025-08" db="UniProtKB">
        <authorList>
            <consortium name="Ensembl"/>
        </authorList>
    </citation>
    <scope>IDENTIFICATION</scope>
    <source>
        <strain evidence="5">Thoroughbred</strain>
    </source>
</reference>
<proteinExistence type="predicted"/>
<dbReference type="InterPro" id="IPR013106">
    <property type="entry name" value="Ig_V-set"/>
</dbReference>
<dbReference type="PANTHER" id="PTHR23268">
    <property type="entry name" value="T-CELL RECEPTOR BETA CHAIN"/>
    <property type="match status" value="1"/>
</dbReference>
<dbReference type="Gene3D" id="2.60.40.10">
    <property type="entry name" value="Immunoglobulins"/>
    <property type="match status" value="1"/>
</dbReference>
<sequence>MGVAVSEVIAGDCGYFLLITMRGNIHTPGDVKGLGLGALVSQHPSKAICMNGTSVKIECRAMDFQAQTMFWYRQLPKQGLTLMVASSDNSSITYEQGFTRAKFPINHLNRTFSTLTVMSVHPADSGLYFCSASDTVLGRSQRPKQDPLQQPPLSHPTKPLEPCGRRCRERKTTASL</sequence>
<dbReference type="Proteomes" id="UP000002281">
    <property type="component" value="Chromosome 4"/>
</dbReference>
<feature type="region of interest" description="Disordered" evidence="3">
    <location>
        <begin position="138"/>
        <end position="176"/>
    </location>
</feature>
<evidence type="ECO:0000256" key="1">
    <source>
        <dbReference type="ARBA" id="ARBA00022729"/>
    </source>
</evidence>
<evidence type="ECO:0000313" key="5">
    <source>
        <dbReference type="Ensembl" id="ENSECAP00000084396.1"/>
    </source>
</evidence>
<evidence type="ECO:0000256" key="2">
    <source>
        <dbReference type="ARBA" id="ARBA00022859"/>
    </source>
</evidence>
<dbReference type="InterPro" id="IPR007110">
    <property type="entry name" value="Ig-like_dom"/>
</dbReference>
<dbReference type="GO" id="GO:0005886">
    <property type="term" value="C:plasma membrane"/>
    <property type="evidence" value="ECO:0000318"/>
    <property type="project" value="GO_Central"/>
</dbReference>
<organism evidence="5 6">
    <name type="scientific">Equus caballus</name>
    <name type="common">Horse</name>
    <dbReference type="NCBI Taxonomy" id="9796"/>
    <lineage>
        <taxon>Eukaryota</taxon>
        <taxon>Metazoa</taxon>
        <taxon>Chordata</taxon>
        <taxon>Craniata</taxon>
        <taxon>Vertebrata</taxon>
        <taxon>Euteleostomi</taxon>
        <taxon>Mammalia</taxon>
        <taxon>Eutheria</taxon>
        <taxon>Laurasiatheria</taxon>
        <taxon>Perissodactyla</taxon>
        <taxon>Equidae</taxon>
        <taxon>Equus</taxon>
    </lineage>
</organism>
<dbReference type="PROSITE" id="PS50835">
    <property type="entry name" value="IG_LIKE"/>
    <property type="match status" value="1"/>
</dbReference>
<dbReference type="AlphaFoldDB" id="A0A9L0TBC2"/>
<keyword evidence="2" id="KW-0391">Immunity</keyword>
<dbReference type="InterPro" id="IPR036179">
    <property type="entry name" value="Ig-like_dom_sf"/>
</dbReference>
<keyword evidence="1" id="KW-0732">Signal</keyword>
<feature type="compositionally biased region" description="Basic and acidic residues" evidence="3">
    <location>
        <begin position="163"/>
        <end position="176"/>
    </location>
</feature>
<dbReference type="Ensembl" id="ENSECAT00000115789.1">
    <property type="protein sequence ID" value="ENSECAP00000084396.1"/>
    <property type="gene ID" value="ENSECAG00000046171.1"/>
</dbReference>
<dbReference type="PANTHER" id="PTHR23268:SF11">
    <property type="entry name" value="T CELL RECEPTOR BETA VARIABLE 20-1"/>
    <property type="match status" value="1"/>
</dbReference>
<feature type="domain" description="Ig-like" evidence="4">
    <location>
        <begin position="38"/>
        <end position="149"/>
    </location>
</feature>
<accession>A0A9L0TBC2</accession>
<dbReference type="InterPro" id="IPR013783">
    <property type="entry name" value="Ig-like_fold"/>
</dbReference>
<dbReference type="SMART" id="SM00406">
    <property type="entry name" value="IGv"/>
    <property type="match status" value="1"/>
</dbReference>
<dbReference type="GO" id="GO:0007166">
    <property type="term" value="P:cell surface receptor signaling pathway"/>
    <property type="evidence" value="ECO:0000318"/>
    <property type="project" value="GO_Central"/>
</dbReference>
<evidence type="ECO:0000256" key="3">
    <source>
        <dbReference type="SAM" id="MobiDB-lite"/>
    </source>
</evidence>
<evidence type="ECO:0000313" key="6">
    <source>
        <dbReference type="Proteomes" id="UP000002281"/>
    </source>
</evidence>
<evidence type="ECO:0000259" key="4">
    <source>
        <dbReference type="PROSITE" id="PS50835"/>
    </source>
</evidence>
<name>A0A9L0TBC2_HORSE</name>
<keyword evidence="6" id="KW-1185">Reference proteome</keyword>
<dbReference type="InterPro" id="IPR050413">
    <property type="entry name" value="TCR_beta_variable"/>
</dbReference>
<dbReference type="GO" id="GO:0002376">
    <property type="term" value="P:immune system process"/>
    <property type="evidence" value="ECO:0007669"/>
    <property type="project" value="UniProtKB-KW"/>
</dbReference>
<dbReference type="GeneTree" id="ENSGT00530000064313"/>
<protein>
    <recommendedName>
        <fullName evidence="4">Ig-like domain-containing protein</fullName>
    </recommendedName>
</protein>